<dbReference type="AlphaFoldDB" id="A0AAE0EN84"/>
<keyword evidence="7" id="KW-1185">Reference proteome</keyword>
<dbReference type="SUPFAM" id="SSF57850">
    <property type="entry name" value="RING/U-box"/>
    <property type="match status" value="1"/>
</dbReference>
<evidence type="ECO:0000256" key="1">
    <source>
        <dbReference type="ARBA" id="ARBA00022723"/>
    </source>
</evidence>
<accession>A0AAE0EN84</accession>
<dbReference type="SUPFAM" id="SSF48403">
    <property type="entry name" value="Ankyrin repeat"/>
    <property type="match status" value="1"/>
</dbReference>
<feature type="domain" description="RING-type" evidence="5">
    <location>
        <begin position="456"/>
        <end position="493"/>
    </location>
</feature>
<dbReference type="Pfam" id="PF13920">
    <property type="entry name" value="zf-C3HC4_3"/>
    <property type="match status" value="1"/>
</dbReference>
<organism evidence="6 7">
    <name type="scientific">Cymbomonas tetramitiformis</name>
    <dbReference type="NCBI Taxonomy" id="36881"/>
    <lineage>
        <taxon>Eukaryota</taxon>
        <taxon>Viridiplantae</taxon>
        <taxon>Chlorophyta</taxon>
        <taxon>Pyramimonadophyceae</taxon>
        <taxon>Pyramimonadales</taxon>
        <taxon>Pyramimonadaceae</taxon>
        <taxon>Cymbomonas</taxon>
    </lineage>
</organism>
<dbReference type="PANTHER" id="PTHR46858">
    <property type="entry name" value="OS05G0521000 PROTEIN"/>
    <property type="match status" value="1"/>
</dbReference>
<comment type="caution">
    <text evidence="6">The sequence shown here is derived from an EMBL/GenBank/DDBJ whole genome shotgun (WGS) entry which is preliminary data.</text>
</comment>
<dbReference type="InterPro" id="IPR013083">
    <property type="entry name" value="Znf_RING/FYVE/PHD"/>
</dbReference>
<keyword evidence="1" id="KW-0479">Metal-binding</keyword>
<dbReference type="InterPro" id="IPR036770">
    <property type="entry name" value="Ankyrin_rpt-contain_sf"/>
</dbReference>
<dbReference type="SMART" id="SM00184">
    <property type="entry name" value="RING"/>
    <property type="match status" value="1"/>
</dbReference>
<name>A0AAE0EN84_9CHLO</name>
<dbReference type="Proteomes" id="UP001190700">
    <property type="component" value="Unassembled WGS sequence"/>
</dbReference>
<dbReference type="Gene3D" id="3.30.40.10">
    <property type="entry name" value="Zinc/RING finger domain, C3HC4 (zinc finger)"/>
    <property type="match status" value="1"/>
</dbReference>
<evidence type="ECO:0000256" key="2">
    <source>
        <dbReference type="ARBA" id="ARBA00022771"/>
    </source>
</evidence>
<evidence type="ECO:0000256" key="4">
    <source>
        <dbReference type="PROSITE-ProRule" id="PRU00175"/>
    </source>
</evidence>
<dbReference type="Gene3D" id="1.25.40.20">
    <property type="entry name" value="Ankyrin repeat-containing domain"/>
    <property type="match status" value="1"/>
</dbReference>
<dbReference type="PANTHER" id="PTHR46858:SF5">
    <property type="entry name" value="E3 UBIQUITIN-PROTEIN LIGASE APD1-RELATED"/>
    <property type="match status" value="1"/>
</dbReference>
<dbReference type="GO" id="GO:0061630">
    <property type="term" value="F:ubiquitin protein ligase activity"/>
    <property type="evidence" value="ECO:0007669"/>
    <property type="project" value="TreeGrafter"/>
</dbReference>
<evidence type="ECO:0000313" key="7">
    <source>
        <dbReference type="Proteomes" id="UP001190700"/>
    </source>
</evidence>
<dbReference type="GO" id="GO:0008270">
    <property type="term" value="F:zinc ion binding"/>
    <property type="evidence" value="ECO:0007669"/>
    <property type="project" value="UniProtKB-KW"/>
</dbReference>
<protein>
    <recommendedName>
        <fullName evidence="5">RING-type domain-containing protein</fullName>
    </recommendedName>
</protein>
<evidence type="ECO:0000259" key="5">
    <source>
        <dbReference type="PROSITE" id="PS50089"/>
    </source>
</evidence>
<dbReference type="EMBL" id="LGRX02035483">
    <property type="protein sequence ID" value="KAK3234561.1"/>
    <property type="molecule type" value="Genomic_DNA"/>
</dbReference>
<keyword evidence="2 4" id="KW-0863">Zinc-finger</keyword>
<evidence type="ECO:0000256" key="3">
    <source>
        <dbReference type="ARBA" id="ARBA00022833"/>
    </source>
</evidence>
<proteinExistence type="predicted"/>
<reference evidence="6 7" key="1">
    <citation type="journal article" date="2015" name="Genome Biol. Evol.">
        <title>Comparative Genomics of a Bacterivorous Green Alga Reveals Evolutionary Causalities and Consequences of Phago-Mixotrophic Mode of Nutrition.</title>
        <authorList>
            <person name="Burns J.A."/>
            <person name="Paasch A."/>
            <person name="Narechania A."/>
            <person name="Kim E."/>
        </authorList>
    </citation>
    <scope>NUCLEOTIDE SEQUENCE [LARGE SCALE GENOMIC DNA]</scope>
    <source>
        <strain evidence="6 7">PLY_AMNH</strain>
    </source>
</reference>
<dbReference type="GO" id="GO:0016567">
    <property type="term" value="P:protein ubiquitination"/>
    <property type="evidence" value="ECO:0007669"/>
    <property type="project" value="TreeGrafter"/>
</dbReference>
<sequence>MDNLAFPFSRLCEISSTLKCYVVAAPYTKIYYSSCATGQATVLYSKIEDKLNCWQIHCENDSRSVLRRNSVGSAPRHCYAMSVLRHASEDAKIIKMKPTDVSYVIGFFLSAEGTTVESVLTLLEGSARVFYSTAHTQVYEVLSSRRGPRRCLRTFAENVLTAAVCHDSVDVLRYMVEEIMQVASSDRIDKENRSSFRDDDEIIAHCTDAFRQRGLFGDEFRVKECSGETILHQASRSENIVWIRVLLESVWPLNSNGFRRYLEFKSKTDQTPLITAVAAFRVEQAELLIARGASLSSITRLSNLIQLKCTTDRKNVIRNLKATAVGTSGYDTLNRMHRMLVQTLEKADQQAANQASALCRAAQSDSCAAKSRSKGRGVVPANSEDNPDGAGLACAMPDERQGANSRDPLTGATLQACVLDVPSAEGDLTVSCTPFSTATVQCSSSLGTDLNDHKLCVICLDAEKDVAFIPCGHVVLCWGCASVQDLQSCPVCRQKKESIIRVYI</sequence>
<evidence type="ECO:0000313" key="6">
    <source>
        <dbReference type="EMBL" id="KAK3234561.1"/>
    </source>
</evidence>
<gene>
    <name evidence="6" type="ORF">CYMTET_55112</name>
</gene>
<keyword evidence="3" id="KW-0862">Zinc</keyword>
<dbReference type="PROSITE" id="PS50089">
    <property type="entry name" value="ZF_RING_2"/>
    <property type="match status" value="1"/>
</dbReference>
<dbReference type="InterPro" id="IPR001841">
    <property type="entry name" value="Znf_RING"/>
</dbReference>